<evidence type="ECO:0000313" key="2">
    <source>
        <dbReference type="Proteomes" id="UP001055172"/>
    </source>
</evidence>
<proteinExistence type="predicted"/>
<gene>
    <name evidence="1" type="ORF">ColLi_06465</name>
</gene>
<keyword evidence="2" id="KW-1185">Reference proteome</keyword>
<evidence type="ECO:0000313" key="1">
    <source>
        <dbReference type="EMBL" id="GJC83627.1"/>
    </source>
</evidence>
<organism evidence="1 2">
    <name type="scientific">Colletotrichum liriopes</name>
    <dbReference type="NCBI Taxonomy" id="708192"/>
    <lineage>
        <taxon>Eukaryota</taxon>
        <taxon>Fungi</taxon>
        <taxon>Dikarya</taxon>
        <taxon>Ascomycota</taxon>
        <taxon>Pezizomycotina</taxon>
        <taxon>Sordariomycetes</taxon>
        <taxon>Hypocreomycetidae</taxon>
        <taxon>Glomerellales</taxon>
        <taxon>Glomerellaceae</taxon>
        <taxon>Colletotrichum</taxon>
        <taxon>Colletotrichum spaethianum species complex</taxon>
    </lineage>
</organism>
<sequence>MPVNVANRTGRIRNGAARAKILIAPEYNAAPPTPATVRPAMSAPEVGASAQTIDPISKMISPVRYVHLTFNIV</sequence>
<name>A0AA37GNE8_9PEZI</name>
<reference evidence="1 2" key="1">
    <citation type="submission" date="2021-07" db="EMBL/GenBank/DDBJ databases">
        <title>Genome data of Colletotrichum spaethianum.</title>
        <authorList>
            <person name="Utami Y.D."/>
            <person name="Hiruma K."/>
        </authorList>
    </citation>
    <scope>NUCLEOTIDE SEQUENCE [LARGE SCALE GENOMIC DNA]</scope>
    <source>
        <strain evidence="1 2">MAFF 242679</strain>
    </source>
</reference>
<dbReference type="Proteomes" id="UP001055172">
    <property type="component" value="Unassembled WGS sequence"/>
</dbReference>
<comment type="caution">
    <text evidence="1">The sequence shown here is derived from an EMBL/GenBank/DDBJ whole genome shotgun (WGS) entry which is preliminary data.</text>
</comment>
<protein>
    <submittedName>
        <fullName evidence="1">Uncharacterized protein</fullName>
    </submittedName>
</protein>
<dbReference type="EMBL" id="BPPX01000012">
    <property type="protein sequence ID" value="GJC83627.1"/>
    <property type="molecule type" value="Genomic_DNA"/>
</dbReference>
<dbReference type="AlphaFoldDB" id="A0AA37GNE8"/>
<accession>A0AA37GNE8</accession>